<reference evidence="1 2" key="1">
    <citation type="submission" date="2013-12" db="EMBL/GenBank/DDBJ databases">
        <title>Complete genome sequence of Rhizobium etli bv. mimosae IE4771.</title>
        <authorList>
            <person name="Bustos P."/>
            <person name="Santamaria R.I."/>
            <person name="Lozano L."/>
            <person name="Ormeno-Orrillo E."/>
            <person name="Rogel M.A."/>
            <person name="Romero D."/>
            <person name="Cevallos M.A."/>
            <person name="Martinez-Romero E."/>
            <person name="Gonzalez V."/>
        </authorList>
    </citation>
    <scope>NUCLEOTIDE SEQUENCE [LARGE SCALE GENOMIC DNA]</scope>
    <source>
        <strain evidence="1 2">IE4771</strain>
    </source>
</reference>
<dbReference type="Proteomes" id="UP000027180">
    <property type="component" value="Chromosome"/>
</dbReference>
<dbReference type="EMBL" id="CP006986">
    <property type="protein sequence ID" value="AIC28132.1"/>
    <property type="molecule type" value="Genomic_DNA"/>
</dbReference>
<organism evidence="1 2">
    <name type="scientific">Rhizobium etli bv. mimosae str. IE4771</name>
    <dbReference type="NCBI Taxonomy" id="1432050"/>
    <lineage>
        <taxon>Bacteria</taxon>
        <taxon>Pseudomonadati</taxon>
        <taxon>Pseudomonadota</taxon>
        <taxon>Alphaproteobacteria</taxon>
        <taxon>Hyphomicrobiales</taxon>
        <taxon>Rhizobiaceae</taxon>
        <taxon>Rhizobium/Agrobacterium group</taxon>
        <taxon>Rhizobium</taxon>
    </lineage>
</organism>
<proteinExistence type="predicted"/>
<evidence type="ECO:0000313" key="1">
    <source>
        <dbReference type="EMBL" id="AIC28132.1"/>
    </source>
</evidence>
<dbReference type="KEGG" id="rei:IE4771_CH03038"/>
<protein>
    <submittedName>
        <fullName evidence="1">Uncharacterized protein</fullName>
    </submittedName>
</protein>
<dbReference type="AlphaFoldDB" id="A0A060I2V8"/>
<sequence>MWVSPFITEVDAQYEKSQDGFVICHLTCGKPVLELVGAGLHAPPLGHPFNQAFKILGIFKVGVFFGNAEELGGKAVNVFCELG</sequence>
<evidence type="ECO:0000313" key="2">
    <source>
        <dbReference type="Proteomes" id="UP000027180"/>
    </source>
</evidence>
<accession>A0A060I2V8</accession>
<name>A0A060I2V8_RHIET</name>
<dbReference type="HOGENOM" id="CLU_2540183_0_0_5"/>
<gene>
    <name evidence="1" type="ORF">IE4771_CH03038</name>
</gene>